<dbReference type="PANTHER" id="PTHR42881:SF2">
    <property type="entry name" value="PROLYL ENDOPEPTIDASE"/>
    <property type="match status" value="1"/>
</dbReference>
<dbReference type="AlphaFoldDB" id="A0A7D9M4X4"/>
<dbReference type="GO" id="GO:0070012">
    <property type="term" value="F:oligopeptidase activity"/>
    <property type="evidence" value="ECO:0007669"/>
    <property type="project" value="TreeGrafter"/>
</dbReference>
<sequence length="97" mass="11011">ENWTTLIAEDTKDVLEWASCVNNDTLVLCYLHDVKNVLYLHRLADGSLIKELPLDIGSIVGFSGKKKQTEIFYQFTSFLTPGVIFHYDLAFQDSAPK</sequence>
<proteinExistence type="predicted"/>
<dbReference type="Proteomes" id="UP001152795">
    <property type="component" value="Unassembled WGS sequence"/>
</dbReference>
<keyword evidence="3" id="KW-1185">Reference proteome</keyword>
<organism evidence="2 3">
    <name type="scientific">Paramuricea clavata</name>
    <name type="common">Red gorgonian</name>
    <name type="synonym">Violescent sea-whip</name>
    <dbReference type="NCBI Taxonomy" id="317549"/>
    <lineage>
        <taxon>Eukaryota</taxon>
        <taxon>Metazoa</taxon>
        <taxon>Cnidaria</taxon>
        <taxon>Anthozoa</taxon>
        <taxon>Octocorallia</taxon>
        <taxon>Malacalcyonacea</taxon>
        <taxon>Plexauridae</taxon>
        <taxon>Paramuricea</taxon>
    </lineage>
</organism>
<dbReference type="GO" id="GO:0004252">
    <property type="term" value="F:serine-type endopeptidase activity"/>
    <property type="evidence" value="ECO:0007669"/>
    <property type="project" value="InterPro"/>
</dbReference>
<dbReference type="SUPFAM" id="SSF50993">
    <property type="entry name" value="Peptidase/esterase 'gauge' domain"/>
    <property type="match status" value="1"/>
</dbReference>
<dbReference type="PANTHER" id="PTHR42881">
    <property type="entry name" value="PROLYL ENDOPEPTIDASE"/>
    <property type="match status" value="1"/>
</dbReference>
<dbReference type="InterPro" id="IPR023302">
    <property type="entry name" value="Pept_S9A_N"/>
</dbReference>
<protein>
    <submittedName>
        <fullName evidence="2">Prolyl endopeptidase</fullName>
    </submittedName>
</protein>
<feature type="domain" description="Peptidase S9A N-terminal" evidence="1">
    <location>
        <begin position="2"/>
        <end position="92"/>
    </location>
</feature>
<dbReference type="Pfam" id="PF02897">
    <property type="entry name" value="Peptidase_S9_N"/>
    <property type="match status" value="1"/>
</dbReference>
<feature type="non-terminal residue" evidence="2">
    <location>
        <position position="1"/>
    </location>
</feature>
<name>A0A7D9M4X4_PARCT</name>
<comment type="caution">
    <text evidence="2">The sequence shown here is derived from an EMBL/GenBank/DDBJ whole genome shotgun (WGS) entry which is preliminary data.</text>
</comment>
<evidence type="ECO:0000259" key="1">
    <source>
        <dbReference type="Pfam" id="PF02897"/>
    </source>
</evidence>
<dbReference type="Gene3D" id="2.130.10.120">
    <property type="entry name" value="Prolyl oligopeptidase, N-terminal domain"/>
    <property type="match status" value="1"/>
</dbReference>
<reference evidence="2" key="1">
    <citation type="submission" date="2020-04" db="EMBL/GenBank/DDBJ databases">
        <authorList>
            <person name="Alioto T."/>
            <person name="Alioto T."/>
            <person name="Gomez Garrido J."/>
        </authorList>
    </citation>
    <scope>NUCLEOTIDE SEQUENCE</scope>
    <source>
        <strain evidence="2">A484AB</strain>
    </source>
</reference>
<dbReference type="GO" id="GO:0005829">
    <property type="term" value="C:cytosol"/>
    <property type="evidence" value="ECO:0007669"/>
    <property type="project" value="TreeGrafter"/>
</dbReference>
<feature type="non-terminal residue" evidence="2">
    <location>
        <position position="97"/>
    </location>
</feature>
<evidence type="ECO:0000313" key="2">
    <source>
        <dbReference type="EMBL" id="CAB4042707.1"/>
    </source>
</evidence>
<accession>A0A7D9M4X4</accession>
<dbReference type="InterPro" id="IPR051167">
    <property type="entry name" value="Prolyl_oligopep/macrocyclase"/>
</dbReference>
<dbReference type="EMBL" id="CACRXK020030656">
    <property type="protein sequence ID" value="CAB4042707.1"/>
    <property type="molecule type" value="Genomic_DNA"/>
</dbReference>
<gene>
    <name evidence="2" type="ORF">PACLA_8A088649</name>
</gene>
<evidence type="ECO:0000313" key="3">
    <source>
        <dbReference type="Proteomes" id="UP001152795"/>
    </source>
</evidence>
<dbReference type="OrthoDB" id="248387at2759"/>